<keyword evidence="4 8" id="KW-0479">Metal-binding</keyword>
<dbReference type="OrthoDB" id="1470350at2759"/>
<dbReference type="Pfam" id="PF00067">
    <property type="entry name" value="p450"/>
    <property type="match status" value="1"/>
</dbReference>
<dbReference type="SUPFAM" id="SSF48264">
    <property type="entry name" value="Cytochrome P450"/>
    <property type="match status" value="1"/>
</dbReference>
<dbReference type="GO" id="GO:0005506">
    <property type="term" value="F:iron ion binding"/>
    <property type="evidence" value="ECO:0007669"/>
    <property type="project" value="InterPro"/>
</dbReference>
<reference evidence="10" key="1">
    <citation type="journal article" date="2020" name="Stud. Mycol.">
        <title>101 Dothideomycetes genomes: a test case for predicting lifestyles and emergence of pathogens.</title>
        <authorList>
            <person name="Haridas S."/>
            <person name="Albert R."/>
            <person name="Binder M."/>
            <person name="Bloem J."/>
            <person name="Labutti K."/>
            <person name="Salamov A."/>
            <person name="Andreopoulos B."/>
            <person name="Baker S."/>
            <person name="Barry K."/>
            <person name="Bills G."/>
            <person name="Bluhm B."/>
            <person name="Cannon C."/>
            <person name="Castanera R."/>
            <person name="Culley D."/>
            <person name="Daum C."/>
            <person name="Ezra D."/>
            <person name="Gonzalez J."/>
            <person name="Henrissat B."/>
            <person name="Kuo A."/>
            <person name="Liang C."/>
            <person name="Lipzen A."/>
            <person name="Lutzoni F."/>
            <person name="Magnuson J."/>
            <person name="Mondo S."/>
            <person name="Nolan M."/>
            <person name="Ohm R."/>
            <person name="Pangilinan J."/>
            <person name="Park H.-J."/>
            <person name="Ramirez L."/>
            <person name="Alfaro M."/>
            <person name="Sun H."/>
            <person name="Tritt A."/>
            <person name="Yoshinaga Y."/>
            <person name="Zwiers L.-H."/>
            <person name="Turgeon B."/>
            <person name="Goodwin S."/>
            <person name="Spatafora J."/>
            <person name="Crous P."/>
            <person name="Grigoriev I."/>
        </authorList>
    </citation>
    <scope>NUCLEOTIDE SEQUENCE</scope>
    <source>
        <strain evidence="10">CBS 123094</strain>
    </source>
</reference>
<dbReference type="CDD" id="cd11061">
    <property type="entry name" value="CYP67-like"/>
    <property type="match status" value="1"/>
</dbReference>
<dbReference type="GO" id="GO:0004497">
    <property type="term" value="F:monooxygenase activity"/>
    <property type="evidence" value="ECO:0007669"/>
    <property type="project" value="UniProtKB-KW"/>
</dbReference>
<dbReference type="PROSITE" id="PS00086">
    <property type="entry name" value="CYTOCHROME_P450"/>
    <property type="match status" value="1"/>
</dbReference>
<evidence type="ECO:0000256" key="6">
    <source>
        <dbReference type="ARBA" id="ARBA00023004"/>
    </source>
</evidence>
<dbReference type="PRINTS" id="PR00385">
    <property type="entry name" value="P450"/>
</dbReference>
<evidence type="ECO:0000313" key="10">
    <source>
        <dbReference type="EMBL" id="KAF2002187.1"/>
    </source>
</evidence>
<keyword evidence="5 9" id="KW-0560">Oxidoreductase</keyword>
<dbReference type="PANTHER" id="PTHR24305">
    <property type="entry name" value="CYTOCHROME P450"/>
    <property type="match status" value="1"/>
</dbReference>
<protein>
    <submittedName>
        <fullName evidence="10">Cytochrome P450</fullName>
    </submittedName>
</protein>
<dbReference type="InterPro" id="IPR002401">
    <property type="entry name" value="Cyt_P450_E_grp-I"/>
</dbReference>
<organism evidence="10 11">
    <name type="scientific">Amniculicola lignicola CBS 123094</name>
    <dbReference type="NCBI Taxonomy" id="1392246"/>
    <lineage>
        <taxon>Eukaryota</taxon>
        <taxon>Fungi</taxon>
        <taxon>Dikarya</taxon>
        <taxon>Ascomycota</taxon>
        <taxon>Pezizomycotina</taxon>
        <taxon>Dothideomycetes</taxon>
        <taxon>Pleosporomycetidae</taxon>
        <taxon>Pleosporales</taxon>
        <taxon>Amniculicolaceae</taxon>
        <taxon>Amniculicola</taxon>
    </lineage>
</organism>
<dbReference type="AlphaFoldDB" id="A0A6A5WL23"/>
<dbReference type="EMBL" id="ML977579">
    <property type="protein sequence ID" value="KAF2002187.1"/>
    <property type="molecule type" value="Genomic_DNA"/>
</dbReference>
<keyword evidence="11" id="KW-1185">Reference proteome</keyword>
<accession>A0A6A5WL23</accession>
<dbReference type="GO" id="GO:0020037">
    <property type="term" value="F:heme binding"/>
    <property type="evidence" value="ECO:0007669"/>
    <property type="project" value="InterPro"/>
</dbReference>
<evidence type="ECO:0000256" key="4">
    <source>
        <dbReference type="ARBA" id="ARBA00022723"/>
    </source>
</evidence>
<keyword evidence="3 8" id="KW-0349">Heme</keyword>
<evidence type="ECO:0000256" key="8">
    <source>
        <dbReference type="PIRSR" id="PIRSR602401-1"/>
    </source>
</evidence>
<dbReference type="InterPro" id="IPR001128">
    <property type="entry name" value="Cyt_P450"/>
</dbReference>
<dbReference type="Gene3D" id="1.10.630.10">
    <property type="entry name" value="Cytochrome P450"/>
    <property type="match status" value="1"/>
</dbReference>
<dbReference type="PRINTS" id="PR00463">
    <property type="entry name" value="EP450I"/>
</dbReference>
<evidence type="ECO:0000256" key="5">
    <source>
        <dbReference type="ARBA" id="ARBA00023002"/>
    </source>
</evidence>
<evidence type="ECO:0000256" key="1">
    <source>
        <dbReference type="ARBA" id="ARBA00001971"/>
    </source>
</evidence>
<evidence type="ECO:0000256" key="3">
    <source>
        <dbReference type="ARBA" id="ARBA00022617"/>
    </source>
</evidence>
<dbReference type="InterPro" id="IPR036396">
    <property type="entry name" value="Cyt_P450_sf"/>
</dbReference>
<dbReference type="PANTHER" id="PTHR24305:SF237">
    <property type="entry name" value="CYTOCHROME P450 MONOOXYGENASE ATNE-RELATED"/>
    <property type="match status" value="1"/>
</dbReference>
<gene>
    <name evidence="10" type="ORF">P154DRAFT_521301</name>
</gene>
<dbReference type="GO" id="GO:0016705">
    <property type="term" value="F:oxidoreductase activity, acting on paired donors, with incorporation or reduction of molecular oxygen"/>
    <property type="evidence" value="ECO:0007669"/>
    <property type="project" value="InterPro"/>
</dbReference>
<comment type="cofactor">
    <cofactor evidence="1 8">
        <name>heme</name>
        <dbReference type="ChEBI" id="CHEBI:30413"/>
    </cofactor>
</comment>
<evidence type="ECO:0000256" key="7">
    <source>
        <dbReference type="ARBA" id="ARBA00023033"/>
    </source>
</evidence>
<name>A0A6A5WL23_9PLEO</name>
<keyword evidence="7 9" id="KW-0503">Monooxygenase</keyword>
<evidence type="ECO:0000256" key="2">
    <source>
        <dbReference type="ARBA" id="ARBA00010617"/>
    </source>
</evidence>
<evidence type="ECO:0000256" key="9">
    <source>
        <dbReference type="RuleBase" id="RU000461"/>
    </source>
</evidence>
<proteinExistence type="inferred from homology"/>
<dbReference type="InterPro" id="IPR017972">
    <property type="entry name" value="Cyt_P450_CS"/>
</dbReference>
<dbReference type="Proteomes" id="UP000799779">
    <property type="component" value="Unassembled WGS sequence"/>
</dbReference>
<evidence type="ECO:0000313" key="11">
    <source>
        <dbReference type="Proteomes" id="UP000799779"/>
    </source>
</evidence>
<keyword evidence="6 8" id="KW-0408">Iron</keyword>
<sequence length="519" mass="57871">METLILVTAILALVLSVIIYRLSLHPLAKYPGPLLGRITDCYSVYHCLKGDRYLDFMELHNRYGNIVRYGPNRLSFSTVGALQAIYGPQANTKKSHWYDNMTLFMKVASTHATTDKIEHSRKRRILAQALSDRMVHVYEDGFRNLLTAFLRRFSDPTSQTEGGWSTAFDMSEELMLLNFDSMGSFCFGESFGSLQNPRKADITEKTLEGFRGLNAIGHMPGLAWLKLDALAFRTSRAIKEYEDHAASIADRCIQKMDAKLRQGERLSCVFDILYATSERPDIEGFTLPELRSESTLLVTTGTDTVAGTLANILFHLLNHPQCIVQLTTEVRTTFSNIGEIYTGKALNSCKYLVACIDEGMRLSSIVGGCLMREVGPGGITVDGRVIPAGVDVGVPHHVIMRNSRYYDNPLEYQPERWMSAEDNADKVKAARAAFCPFGIGPTGCVGKAWALVEMKITLAQLLFRYDLQIIAQSDEGGLSAAQLLQLREEKSLDRFVITNKGPFVRFREAKVDGAVRGSM</sequence>
<dbReference type="InterPro" id="IPR050121">
    <property type="entry name" value="Cytochrome_P450_monoxygenase"/>
</dbReference>
<comment type="similarity">
    <text evidence="2 9">Belongs to the cytochrome P450 family.</text>
</comment>
<feature type="binding site" description="axial binding residue" evidence="8">
    <location>
        <position position="444"/>
    </location>
    <ligand>
        <name>heme</name>
        <dbReference type="ChEBI" id="CHEBI:30413"/>
    </ligand>
    <ligandPart>
        <name>Fe</name>
        <dbReference type="ChEBI" id="CHEBI:18248"/>
    </ligandPart>
</feature>